<dbReference type="Proteomes" id="UP000233387">
    <property type="component" value="Unassembled WGS sequence"/>
</dbReference>
<feature type="compositionally biased region" description="Low complexity" evidence="1">
    <location>
        <begin position="138"/>
        <end position="160"/>
    </location>
</feature>
<feature type="compositionally biased region" description="Polar residues" evidence="1">
    <location>
        <begin position="81"/>
        <end position="94"/>
    </location>
</feature>
<dbReference type="EMBL" id="NKXO01000004">
    <property type="protein sequence ID" value="PKQ70652.1"/>
    <property type="molecule type" value="Genomic_DNA"/>
</dbReference>
<comment type="caution">
    <text evidence="2">The sequence shown here is derived from an EMBL/GenBank/DDBJ whole genome shotgun (WGS) entry which is preliminary data.</text>
</comment>
<protein>
    <submittedName>
        <fullName evidence="2">Uncharacterized protein</fullName>
    </submittedName>
</protein>
<feature type="compositionally biased region" description="Basic and acidic residues" evidence="1">
    <location>
        <begin position="95"/>
        <end position="109"/>
    </location>
</feature>
<evidence type="ECO:0000256" key="1">
    <source>
        <dbReference type="SAM" id="MobiDB-lite"/>
    </source>
</evidence>
<feature type="compositionally biased region" description="Low complexity" evidence="1">
    <location>
        <begin position="114"/>
        <end position="130"/>
    </location>
</feature>
<name>A0A2N3IJY8_9BACT</name>
<organism evidence="2 3">
    <name type="scientific">Raineya orbicola</name>
    <dbReference type="NCBI Taxonomy" id="2016530"/>
    <lineage>
        <taxon>Bacteria</taxon>
        <taxon>Pseudomonadati</taxon>
        <taxon>Bacteroidota</taxon>
        <taxon>Cytophagia</taxon>
        <taxon>Cytophagales</taxon>
        <taxon>Raineyaceae</taxon>
        <taxon>Raineya</taxon>
    </lineage>
</organism>
<dbReference type="RefSeq" id="WP_101357644.1">
    <property type="nucleotide sequence ID" value="NZ_NKXO01000004.1"/>
</dbReference>
<gene>
    <name evidence="2" type="ORF">Rain11_0382</name>
</gene>
<dbReference type="OrthoDB" id="9943903at2"/>
<feature type="region of interest" description="Disordered" evidence="1">
    <location>
        <begin position="79"/>
        <end position="167"/>
    </location>
</feature>
<sequence>MKELLKHLPAIKKFVEERTQAIQELSDNTVKNFLREAYKLPFLFPVRIIVSEEKFVNFLFDMRKDLFDGKNIFFASETGKNEQSNTEVLQNSENNVKENEQQYKQETKVKKVAKTTTKQENNSQENNLSENVKKTKKVTSNSSTTAKKQSAKTTTQTPTLKTKKVKA</sequence>
<evidence type="ECO:0000313" key="3">
    <source>
        <dbReference type="Proteomes" id="UP000233387"/>
    </source>
</evidence>
<evidence type="ECO:0000313" key="2">
    <source>
        <dbReference type="EMBL" id="PKQ70652.1"/>
    </source>
</evidence>
<proteinExistence type="predicted"/>
<keyword evidence="3" id="KW-1185">Reference proteome</keyword>
<reference evidence="2 3" key="1">
    <citation type="submission" date="2017-06" db="EMBL/GenBank/DDBJ databases">
        <title>Raineya orbicola gen. nov., sp. nov. a slightly thermophilic bacterium of the phylum Bacteroidetes and the description of Raineyaceae fam. nov.</title>
        <authorList>
            <person name="Albuquerque L."/>
            <person name="Polonia A.R.M."/>
            <person name="Barroso C."/>
            <person name="Froufe H.J.C."/>
            <person name="Lage O."/>
            <person name="Lobo-Da-Cunha A."/>
            <person name="Egas C."/>
            <person name="Da Costa M.S."/>
        </authorList>
    </citation>
    <scope>NUCLEOTIDE SEQUENCE [LARGE SCALE GENOMIC DNA]</scope>
    <source>
        <strain evidence="2 3">SPSPC-11</strain>
    </source>
</reference>
<dbReference type="AlphaFoldDB" id="A0A2N3IJY8"/>
<accession>A0A2N3IJY8</accession>